<sequence>AAVPENVKEASEWDIYWKSKQGGAKFDAGL</sequence>
<reference key="1">
    <citation type="journal article" date="1992" name="J. Biol. Chem.">
        <title>Characterization of chlorophyll a/b proteins of photosystem I from Chlamydomonas reinhardtii.</title>
        <authorList>
            <person name="Bassi R."/>
            <person name="Soen S.Y."/>
            <person name="Frank G."/>
            <person name="Zuber H."/>
            <person name="Rochaix J.D."/>
        </authorList>
    </citation>
    <scope>PROTEIN SEQUENCE</scope>
</reference>
<organism>
    <name type="scientific">Chlamydomonas reinhardtii</name>
    <name type="common">Chlamydomonas smithii</name>
    <dbReference type="NCBI Taxonomy" id="3055"/>
    <lineage>
        <taxon>Eukaryota</taxon>
        <taxon>Viridiplantae</taxon>
        <taxon>Chlorophyta</taxon>
        <taxon>core chlorophytes</taxon>
        <taxon>Chlorophyceae</taxon>
        <taxon>CS clade</taxon>
        <taxon>Chlamydomonadales</taxon>
        <taxon>Chlamydomonadaceae</taxon>
        <taxon>Chlamydomonas</taxon>
    </lineage>
</organism>
<keyword id="KW-0903">Direct protein sequencing</keyword>
<proteinExistence type="evidence at protein level"/>
<name>Q9S8U4_CHLRE</name>
<dbReference type="AlphaFoldDB" id="Q9S8U4"/>
<dbReference type="PIR" id="B45095">
    <property type="entry name" value="B45095"/>
</dbReference>
<accession>Q9S8U4</accession>
<protein>
    <submittedName>
        <fullName>Photosystem I light-harvesting complex chlorophyll A/B protein, P14</fullName>
    </submittedName>
</protein>